<reference evidence="1 2" key="1">
    <citation type="submission" date="2024-01" db="EMBL/GenBank/DDBJ databases">
        <title>The diversity of rhizobia nodulating Mimosa spp. in eleven states of Brazil covering several biomes is determined by host plant, location, and edaphic factors.</title>
        <authorList>
            <person name="Rouws L."/>
            <person name="Barauna A."/>
            <person name="Beukes C."/>
            <person name="De Faria S.M."/>
            <person name="Gross E."/>
            <person name="Dos Reis Junior F.B."/>
            <person name="Simon M."/>
            <person name="Maluk M."/>
            <person name="Odee D.W."/>
            <person name="Kenicer G."/>
            <person name="Young J.P.W."/>
            <person name="Reis V.M."/>
            <person name="Zilli J."/>
            <person name="James E.K."/>
        </authorList>
    </citation>
    <scope>NUCLEOTIDE SEQUENCE [LARGE SCALE GENOMIC DNA]</scope>
    <source>
        <strain evidence="1 2">JPY167</strain>
    </source>
</reference>
<keyword evidence="2" id="KW-1185">Reference proteome</keyword>
<accession>A0ABU9RT99</accession>
<comment type="caution">
    <text evidence="1">The sequence shown here is derived from an EMBL/GenBank/DDBJ whole genome shotgun (WGS) entry which is preliminary data.</text>
</comment>
<evidence type="ECO:0000313" key="2">
    <source>
        <dbReference type="Proteomes" id="UP001489897"/>
    </source>
</evidence>
<dbReference type="Pfam" id="PF12087">
    <property type="entry name" value="DUF3564"/>
    <property type="match status" value="1"/>
</dbReference>
<dbReference type="RefSeq" id="WP_342947997.1">
    <property type="nucleotide sequence ID" value="NZ_JAYMRV010000006.1"/>
</dbReference>
<proteinExistence type="predicted"/>
<gene>
    <name evidence="1" type="ORF">VSR73_19770</name>
</gene>
<name>A0ABU9RT99_9BURK</name>
<dbReference type="InterPro" id="IPR021947">
    <property type="entry name" value="DUF3564"/>
</dbReference>
<dbReference type="Proteomes" id="UP001489897">
    <property type="component" value="Unassembled WGS sequence"/>
</dbReference>
<organism evidence="1 2">
    <name type="scientific">Paraburkholderia ferrariae</name>
    <dbReference type="NCBI Taxonomy" id="386056"/>
    <lineage>
        <taxon>Bacteria</taxon>
        <taxon>Pseudomonadati</taxon>
        <taxon>Pseudomonadota</taxon>
        <taxon>Betaproteobacteria</taxon>
        <taxon>Burkholderiales</taxon>
        <taxon>Burkholderiaceae</taxon>
        <taxon>Paraburkholderia</taxon>
    </lineage>
</organism>
<protein>
    <submittedName>
        <fullName evidence="1">DUF3564 family protein</fullName>
    </submittedName>
</protein>
<evidence type="ECO:0000313" key="1">
    <source>
        <dbReference type="EMBL" id="MEM5423299.1"/>
    </source>
</evidence>
<dbReference type="EMBL" id="JAYMRV010000006">
    <property type="protein sequence ID" value="MEM5423299.1"/>
    <property type="molecule type" value="Genomic_DNA"/>
</dbReference>
<sequence>MRLTILINGPDPRINHDFALVWLDTEEHRWSRESHEGVELPSWGEIRESGGQTALCAPGGDTTLCTIQGLCLTPRQQIGAAQGQATWSSSRSPTPVSGYWRLQAVDRGPVRAADALFAGHHDPRARRH</sequence>